<dbReference type="GO" id="GO:0016020">
    <property type="term" value="C:membrane"/>
    <property type="evidence" value="ECO:0007669"/>
    <property type="project" value="UniProtKB-SubCell"/>
</dbReference>
<proteinExistence type="inferred from homology"/>
<feature type="transmembrane region" description="Helical" evidence="6">
    <location>
        <begin position="65"/>
        <end position="93"/>
    </location>
</feature>
<gene>
    <name evidence="8" type="ORF">N7456_002207</name>
</gene>
<name>A0A9W9G876_9EURO</name>
<comment type="caution">
    <text evidence="8">The sequence shown here is derived from an EMBL/GenBank/DDBJ whole genome shotgun (WGS) entry which is preliminary data.</text>
</comment>
<keyword evidence="9" id="KW-1185">Reference proteome</keyword>
<accession>A0A9W9G876</accession>
<evidence type="ECO:0000313" key="9">
    <source>
        <dbReference type="Proteomes" id="UP001149165"/>
    </source>
</evidence>
<dbReference type="PANTHER" id="PTHR33048">
    <property type="entry name" value="PTH11-LIKE INTEGRAL MEMBRANE PROTEIN (AFU_ORTHOLOGUE AFUA_5G11245)"/>
    <property type="match status" value="1"/>
</dbReference>
<keyword evidence="2 6" id="KW-0812">Transmembrane</keyword>
<dbReference type="PANTHER" id="PTHR33048:SF47">
    <property type="entry name" value="INTEGRAL MEMBRANE PROTEIN-RELATED"/>
    <property type="match status" value="1"/>
</dbReference>
<evidence type="ECO:0000259" key="7">
    <source>
        <dbReference type="Pfam" id="PF20684"/>
    </source>
</evidence>
<feature type="domain" description="Rhodopsin" evidence="7">
    <location>
        <begin position="2"/>
        <end position="168"/>
    </location>
</feature>
<comment type="subcellular location">
    <subcellularLocation>
        <location evidence="1">Membrane</location>
        <topology evidence="1">Multi-pass membrane protein</topology>
    </subcellularLocation>
</comment>
<dbReference type="InterPro" id="IPR049326">
    <property type="entry name" value="Rhodopsin_dom_fungi"/>
</dbReference>
<feature type="transmembrane region" description="Helical" evidence="6">
    <location>
        <begin position="105"/>
        <end position="124"/>
    </location>
</feature>
<evidence type="ECO:0000313" key="8">
    <source>
        <dbReference type="EMBL" id="KAJ5113673.1"/>
    </source>
</evidence>
<sequence length="250" mass="27445">MYFIKTSILLLYLRIFPEFYHFRFQVIGTMVFVTVAVVIIVPMVIWQCVPVHTIWDLKRENARCLSISGLAYASAAVNIFTEVLVLILPLPLLQTLRASRAQKMALYLLFGCGIIVIGVAAARIPSLSHVEDTHDPTYLNAGVIYWTAAETAVAHLCAAALAVRPLYVKCRNDLRRKRKKSSDSTATLAKLPGACVPEISTHHHDVIGGYGESGENHSSHGSEAISGYNLNPTCPLPLSKSTTEELELAV</sequence>
<evidence type="ECO:0000256" key="1">
    <source>
        <dbReference type="ARBA" id="ARBA00004141"/>
    </source>
</evidence>
<evidence type="ECO:0000256" key="6">
    <source>
        <dbReference type="SAM" id="Phobius"/>
    </source>
</evidence>
<dbReference type="AlphaFoldDB" id="A0A9W9G876"/>
<reference evidence="8" key="1">
    <citation type="submission" date="2022-11" db="EMBL/GenBank/DDBJ databases">
        <authorList>
            <person name="Petersen C."/>
        </authorList>
    </citation>
    <scope>NUCLEOTIDE SEQUENCE</scope>
    <source>
        <strain evidence="8">IBT 30069</strain>
    </source>
</reference>
<feature type="transmembrane region" description="Helical" evidence="6">
    <location>
        <begin position="144"/>
        <end position="167"/>
    </location>
</feature>
<dbReference type="Pfam" id="PF20684">
    <property type="entry name" value="Fung_rhodopsin"/>
    <property type="match status" value="1"/>
</dbReference>
<reference evidence="8" key="2">
    <citation type="journal article" date="2023" name="IMA Fungus">
        <title>Comparative genomic study of the Penicillium genus elucidates a diverse pangenome and 15 lateral gene transfer events.</title>
        <authorList>
            <person name="Petersen C."/>
            <person name="Sorensen T."/>
            <person name="Nielsen M.R."/>
            <person name="Sondergaard T.E."/>
            <person name="Sorensen J.L."/>
            <person name="Fitzpatrick D.A."/>
            <person name="Frisvad J.C."/>
            <person name="Nielsen K.L."/>
        </authorList>
    </citation>
    <scope>NUCLEOTIDE SEQUENCE</scope>
    <source>
        <strain evidence="8">IBT 30069</strain>
    </source>
</reference>
<evidence type="ECO:0000256" key="3">
    <source>
        <dbReference type="ARBA" id="ARBA00022989"/>
    </source>
</evidence>
<keyword evidence="4 6" id="KW-0472">Membrane</keyword>
<evidence type="ECO:0000256" key="4">
    <source>
        <dbReference type="ARBA" id="ARBA00023136"/>
    </source>
</evidence>
<dbReference type="Proteomes" id="UP001149165">
    <property type="component" value="Unassembled WGS sequence"/>
</dbReference>
<organism evidence="8 9">
    <name type="scientific">Penicillium angulare</name>
    <dbReference type="NCBI Taxonomy" id="116970"/>
    <lineage>
        <taxon>Eukaryota</taxon>
        <taxon>Fungi</taxon>
        <taxon>Dikarya</taxon>
        <taxon>Ascomycota</taxon>
        <taxon>Pezizomycotina</taxon>
        <taxon>Eurotiomycetes</taxon>
        <taxon>Eurotiomycetidae</taxon>
        <taxon>Eurotiales</taxon>
        <taxon>Aspergillaceae</taxon>
        <taxon>Penicillium</taxon>
    </lineage>
</organism>
<dbReference type="EMBL" id="JAPQKH010000002">
    <property type="protein sequence ID" value="KAJ5113673.1"/>
    <property type="molecule type" value="Genomic_DNA"/>
</dbReference>
<keyword evidence="3 6" id="KW-1133">Transmembrane helix</keyword>
<evidence type="ECO:0000256" key="5">
    <source>
        <dbReference type="ARBA" id="ARBA00038359"/>
    </source>
</evidence>
<protein>
    <recommendedName>
        <fullName evidence="7">Rhodopsin domain-containing protein</fullName>
    </recommendedName>
</protein>
<evidence type="ECO:0000256" key="2">
    <source>
        <dbReference type="ARBA" id="ARBA00022692"/>
    </source>
</evidence>
<feature type="transmembrane region" description="Helical" evidence="6">
    <location>
        <begin position="20"/>
        <end position="45"/>
    </location>
</feature>
<dbReference type="InterPro" id="IPR052337">
    <property type="entry name" value="SAT4-like"/>
</dbReference>
<comment type="similarity">
    <text evidence="5">Belongs to the SAT4 family.</text>
</comment>
<dbReference type="OrthoDB" id="2496787at2759"/>